<keyword evidence="3" id="KW-1185">Reference proteome</keyword>
<dbReference type="Pfam" id="PF02645">
    <property type="entry name" value="DegV"/>
    <property type="match status" value="1"/>
</dbReference>
<keyword evidence="1" id="KW-0446">Lipid-binding</keyword>
<accession>A0ABU0NDQ1</accession>
<protein>
    <submittedName>
        <fullName evidence="2">DegV family protein with EDD domain</fullName>
    </submittedName>
</protein>
<comment type="caution">
    <text evidence="2">The sequence shown here is derived from an EMBL/GenBank/DDBJ whole genome shotgun (WGS) entry which is preliminary data.</text>
</comment>
<dbReference type="PROSITE" id="PS51482">
    <property type="entry name" value="DEGV"/>
    <property type="match status" value="1"/>
</dbReference>
<evidence type="ECO:0000313" key="3">
    <source>
        <dbReference type="Proteomes" id="UP001236620"/>
    </source>
</evidence>
<dbReference type="PANTHER" id="PTHR33434:SF2">
    <property type="entry name" value="FATTY ACID-BINDING PROTEIN TM_1468"/>
    <property type="match status" value="1"/>
</dbReference>
<name>A0ABU0NDQ1_9MOLU</name>
<reference evidence="2" key="1">
    <citation type="submission" date="2023-07" db="EMBL/GenBank/DDBJ databases">
        <title>Genomic Encyclopedia of Type Strains, Phase IV (KMG-IV): sequencing the most valuable type-strain genomes for metagenomic binning, comparative biology and taxonomic classification.</title>
        <authorList>
            <person name="Goeker M."/>
        </authorList>
    </citation>
    <scope>NUCLEOTIDE SEQUENCE [LARGE SCALE GENOMIC DNA]</scope>
    <source>
        <strain evidence="2">DSM 22019</strain>
    </source>
</reference>
<dbReference type="EMBL" id="JAUSWP010000001">
    <property type="protein sequence ID" value="MDQ0567548.1"/>
    <property type="molecule type" value="Genomic_DNA"/>
</dbReference>
<dbReference type="RefSeq" id="WP_307444140.1">
    <property type="nucleotide sequence ID" value="NZ_JAUSWP010000001.1"/>
</dbReference>
<evidence type="ECO:0000313" key="2">
    <source>
        <dbReference type="EMBL" id="MDQ0567548.1"/>
    </source>
</evidence>
<sequence>MKIGILIDSSSIYDVSKLKDTNIDLLPLHIVMPDNSEILDSESGVTKNNILKRVDDGENIKTSQASPGELEQKYSEMLKEYDHIIHIPITKNLSSMLQTALLVSNDEKFADKVTVYENTDLAAQGISLIALELSKSIQNNEIKTPTEAIKFIDKNKSRVYVSIIPGDLKRLLSGGRALGILTSVLNILKTKLLMVWGKEPKKEAFGRTYSSLTERVIKNLKDKYNDSEFELFVLKTPLTNEKTFSIVKKTLDEAKVKFSDDVVPNIYTVHAGIDTIAFIAIKK</sequence>
<dbReference type="NCBIfam" id="TIGR00762">
    <property type="entry name" value="DegV"/>
    <property type="match status" value="1"/>
</dbReference>
<evidence type="ECO:0000256" key="1">
    <source>
        <dbReference type="ARBA" id="ARBA00023121"/>
    </source>
</evidence>
<dbReference type="InterPro" id="IPR003797">
    <property type="entry name" value="DegV"/>
</dbReference>
<dbReference type="PANTHER" id="PTHR33434">
    <property type="entry name" value="DEGV DOMAIN-CONTAINING PROTEIN DR_1986-RELATED"/>
    <property type="match status" value="1"/>
</dbReference>
<gene>
    <name evidence="2" type="ORF">J2Z63_000169</name>
</gene>
<proteinExistence type="predicted"/>
<dbReference type="InterPro" id="IPR050270">
    <property type="entry name" value="DegV_domain_contain"/>
</dbReference>
<dbReference type="InterPro" id="IPR043168">
    <property type="entry name" value="DegV_C"/>
</dbReference>
<dbReference type="Proteomes" id="UP001236620">
    <property type="component" value="Unassembled WGS sequence"/>
</dbReference>
<organism evidence="2 3">
    <name type="scientific">Mycoplasma yeatsii</name>
    <dbReference type="NCBI Taxonomy" id="51365"/>
    <lineage>
        <taxon>Bacteria</taxon>
        <taxon>Bacillati</taxon>
        <taxon>Mycoplasmatota</taxon>
        <taxon>Mollicutes</taxon>
        <taxon>Mycoplasmataceae</taxon>
        <taxon>Mycoplasma</taxon>
    </lineage>
</organism>
<dbReference type="Gene3D" id="3.30.1180.10">
    <property type="match status" value="1"/>
</dbReference>
<dbReference type="SUPFAM" id="SSF82549">
    <property type="entry name" value="DAK1/DegV-like"/>
    <property type="match status" value="1"/>
</dbReference>
<dbReference type="Gene3D" id="3.40.50.10170">
    <property type="match status" value="1"/>
</dbReference>